<dbReference type="GO" id="GO:0006508">
    <property type="term" value="P:proteolysis"/>
    <property type="evidence" value="ECO:0007669"/>
    <property type="project" value="InterPro"/>
</dbReference>
<dbReference type="InterPro" id="IPR001254">
    <property type="entry name" value="Trypsin_dom"/>
</dbReference>
<comment type="caution">
    <text evidence="2">The sequence shown here is derived from an EMBL/GenBank/DDBJ whole genome shotgun (WGS) entry which is preliminary data.</text>
</comment>
<dbReference type="Proteomes" id="UP000298663">
    <property type="component" value="Unassembled WGS sequence"/>
</dbReference>
<organism evidence="2 3">
    <name type="scientific">Steinernema carpocapsae</name>
    <name type="common">Entomopathogenic nematode</name>
    <dbReference type="NCBI Taxonomy" id="34508"/>
    <lineage>
        <taxon>Eukaryota</taxon>
        <taxon>Metazoa</taxon>
        <taxon>Ecdysozoa</taxon>
        <taxon>Nematoda</taxon>
        <taxon>Chromadorea</taxon>
        <taxon>Rhabditida</taxon>
        <taxon>Tylenchina</taxon>
        <taxon>Panagrolaimomorpha</taxon>
        <taxon>Strongyloidoidea</taxon>
        <taxon>Steinernematidae</taxon>
        <taxon>Steinernema</taxon>
    </lineage>
</organism>
<dbReference type="Pfam" id="PF00089">
    <property type="entry name" value="Trypsin"/>
    <property type="match status" value="1"/>
</dbReference>
<evidence type="ECO:0000259" key="1">
    <source>
        <dbReference type="Pfam" id="PF00089"/>
    </source>
</evidence>
<sequence>MQWFAVTRMSKKPVHIRDDQICAESGGKGVGAGDSGGPIKVKVAGKWTQIGLTSFGVGVYPLTIKQHLIPAVFTRVSKFCSFLEISTYNEFNKESF</sequence>
<evidence type="ECO:0000313" key="3">
    <source>
        <dbReference type="Proteomes" id="UP000298663"/>
    </source>
</evidence>
<reference evidence="2 3" key="2">
    <citation type="journal article" date="2019" name="G3 (Bethesda)">
        <title>Hybrid Assembly of the Genome of the Entomopathogenic Nematode Steinernema carpocapsae Identifies the X-Chromosome.</title>
        <authorList>
            <person name="Serra L."/>
            <person name="Macchietto M."/>
            <person name="Macias-Munoz A."/>
            <person name="McGill C.J."/>
            <person name="Rodriguez I.M."/>
            <person name="Rodriguez B."/>
            <person name="Murad R."/>
            <person name="Mortazavi A."/>
        </authorList>
    </citation>
    <scope>NUCLEOTIDE SEQUENCE [LARGE SCALE GENOMIC DNA]</scope>
    <source>
        <strain evidence="2 3">ALL</strain>
    </source>
</reference>
<protein>
    <recommendedName>
        <fullName evidence="1">Peptidase S1 domain-containing protein</fullName>
    </recommendedName>
</protein>
<dbReference type="InterPro" id="IPR009003">
    <property type="entry name" value="Peptidase_S1_PA"/>
</dbReference>
<gene>
    <name evidence="2" type="ORF">L596_030469</name>
</gene>
<dbReference type="EMBL" id="AZBU02000014">
    <property type="protein sequence ID" value="TKR57820.1"/>
    <property type="molecule type" value="Genomic_DNA"/>
</dbReference>
<feature type="domain" description="Peptidase S1" evidence="1">
    <location>
        <begin position="12"/>
        <end position="81"/>
    </location>
</feature>
<evidence type="ECO:0000313" key="2">
    <source>
        <dbReference type="EMBL" id="TKR57820.1"/>
    </source>
</evidence>
<proteinExistence type="predicted"/>
<reference evidence="2 3" key="1">
    <citation type="journal article" date="2015" name="Genome Biol.">
        <title>Comparative genomics of Steinernema reveals deeply conserved gene regulatory networks.</title>
        <authorList>
            <person name="Dillman A.R."/>
            <person name="Macchietto M."/>
            <person name="Porter C.F."/>
            <person name="Rogers A."/>
            <person name="Williams B."/>
            <person name="Antoshechkin I."/>
            <person name="Lee M.M."/>
            <person name="Goodwin Z."/>
            <person name="Lu X."/>
            <person name="Lewis E.E."/>
            <person name="Goodrich-Blair H."/>
            <person name="Stock S.P."/>
            <person name="Adams B.J."/>
            <person name="Sternberg P.W."/>
            <person name="Mortazavi A."/>
        </authorList>
    </citation>
    <scope>NUCLEOTIDE SEQUENCE [LARGE SCALE GENOMIC DNA]</scope>
    <source>
        <strain evidence="2 3">ALL</strain>
    </source>
</reference>
<dbReference type="Gene3D" id="2.40.10.10">
    <property type="entry name" value="Trypsin-like serine proteases"/>
    <property type="match status" value="1"/>
</dbReference>
<dbReference type="GO" id="GO:0004252">
    <property type="term" value="F:serine-type endopeptidase activity"/>
    <property type="evidence" value="ECO:0007669"/>
    <property type="project" value="InterPro"/>
</dbReference>
<name>A0A4U5LPJ0_STECR</name>
<keyword evidence="3" id="KW-1185">Reference proteome</keyword>
<dbReference type="SUPFAM" id="SSF50494">
    <property type="entry name" value="Trypsin-like serine proteases"/>
    <property type="match status" value="1"/>
</dbReference>
<dbReference type="InterPro" id="IPR043504">
    <property type="entry name" value="Peptidase_S1_PA_chymotrypsin"/>
</dbReference>
<accession>A0A4U5LPJ0</accession>
<dbReference type="AlphaFoldDB" id="A0A4U5LPJ0"/>